<evidence type="ECO:0000313" key="19">
    <source>
        <dbReference type="Proteomes" id="UP000306584"/>
    </source>
</evidence>
<dbReference type="GO" id="GO:0000252">
    <property type="term" value="F:3-beta-hydroxysteroid dehydrogenase [NAD(P)+]/C4-decarboxylase activity"/>
    <property type="evidence" value="ECO:0007669"/>
    <property type="project" value="UniProtKB-ARBA"/>
</dbReference>
<evidence type="ECO:0000256" key="8">
    <source>
        <dbReference type="ARBA" id="ARBA00023098"/>
    </source>
</evidence>
<dbReference type="Gene3D" id="3.40.50.720">
    <property type="entry name" value="NAD(P)-binding Rossmann-like Domain"/>
    <property type="match status" value="1"/>
</dbReference>
<dbReference type="PANTHER" id="PTHR43245">
    <property type="entry name" value="BIFUNCTIONAL POLYMYXIN RESISTANCE PROTEIN ARNA"/>
    <property type="match status" value="1"/>
</dbReference>
<dbReference type="FunFam" id="3.40.50.720:FF:000346">
    <property type="entry name" value="C-3 sterol dehydrogenase/C-4 decarboxylase"/>
    <property type="match status" value="1"/>
</dbReference>
<keyword evidence="8" id="KW-0443">Lipid metabolism</keyword>
<evidence type="ECO:0000256" key="7">
    <source>
        <dbReference type="ARBA" id="ARBA00023027"/>
    </source>
</evidence>
<evidence type="ECO:0000256" key="5">
    <source>
        <dbReference type="ARBA" id="ARBA00022955"/>
    </source>
</evidence>
<organism evidence="18 19">
    <name type="scientific">Aureobasidium pullulans</name>
    <name type="common">Black yeast</name>
    <name type="synonym">Pullularia pullulans</name>
    <dbReference type="NCBI Taxonomy" id="5580"/>
    <lineage>
        <taxon>Eukaryota</taxon>
        <taxon>Fungi</taxon>
        <taxon>Dikarya</taxon>
        <taxon>Ascomycota</taxon>
        <taxon>Pezizomycotina</taxon>
        <taxon>Dothideomycetes</taxon>
        <taxon>Dothideomycetidae</taxon>
        <taxon>Dothideales</taxon>
        <taxon>Saccotheciaceae</taxon>
        <taxon>Aureobasidium</taxon>
    </lineage>
</organism>
<keyword evidence="6" id="KW-0560">Oxidoreductase</keyword>
<reference evidence="18 19" key="1">
    <citation type="submission" date="2018-10" db="EMBL/GenBank/DDBJ databases">
        <title>Fifty Aureobasidium pullulans genomes reveal a recombining polyextremotolerant generalist.</title>
        <authorList>
            <person name="Gostincar C."/>
            <person name="Turk M."/>
            <person name="Zajc J."/>
            <person name="Gunde-Cimerman N."/>
        </authorList>
    </citation>
    <scope>NUCLEOTIDE SEQUENCE [LARGE SCALE GENOMIC DNA]</scope>
    <source>
        <strain evidence="18 19">EXF-6604</strain>
    </source>
</reference>
<dbReference type="InterPro" id="IPR050177">
    <property type="entry name" value="Lipid_A_modif_metabolic_enz"/>
</dbReference>
<dbReference type="InterPro" id="IPR036291">
    <property type="entry name" value="NAD(P)-bd_dom_sf"/>
</dbReference>
<keyword evidence="9" id="KW-0472">Membrane</keyword>
<comment type="similarity">
    <text evidence="2">Belongs to the 3-beta-HSD family.</text>
</comment>
<evidence type="ECO:0000256" key="10">
    <source>
        <dbReference type="ARBA" id="ARBA00046995"/>
    </source>
</evidence>
<protein>
    <recommendedName>
        <fullName evidence="12">Sterol-4-alpha-carboxylate 3-dehydrogenase ERG26, decarboxylating</fullName>
    </recommendedName>
    <alternativeName>
        <fullName evidence="15 16">C-3 Sterol dehydrogenase ERG26</fullName>
    </alternativeName>
    <alternativeName>
        <fullName evidence="13 14">C-4 decarboxylase ERG26</fullName>
    </alternativeName>
    <alternativeName>
        <fullName evidence="11">Sterol-4-alpha-carboxylate 3-dehydrogenase erg26, decarboxylating</fullName>
    </alternativeName>
</protein>
<evidence type="ECO:0000259" key="17">
    <source>
        <dbReference type="Pfam" id="PF01073"/>
    </source>
</evidence>
<feature type="domain" description="3-beta hydroxysteroid dehydrogenase/isomerase" evidence="17">
    <location>
        <begin position="49"/>
        <end position="321"/>
    </location>
</feature>
<evidence type="ECO:0000256" key="15">
    <source>
        <dbReference type="ARBA" id="ARBA00081452"/>
    </source>
</evidence>
<dbReference type="AlphaFoldDB" id="A0A4S9K902"/>
<evidence type="ECO:0000256" key="16">
    <source>
        <dbReference type="ARBA" id="ARBA00082106"/>
    </source>
</evidence>
<evidence type="ECO:0000256" key="1">
    <source>
        <dbReference type="ARBA" id="ARBA00004406"/>
    </source>
</evidence>
<evidence type="ECO:0000256" key="2">
    <source>
        <dbReference type="ARBA" id="ARBA00009219"/>
    </source>
</evidence>
<evidence type="ECO:0000256" key="3">
    <source>
        <dbReference type="ARBA" id="ARBA00022516"/>
    </source>
</evidence>
<proteinExistence type="inferred from homology"/>
<dbReference type="SUPFAM" id="SSF51735">
    <property type="entry name" value="NAD(P)-binding Rossmann-fold domains"/>
    <property type="match status" value="1"/>
</dbReference>
<evidence type="ECO:0000256" key="6">
    <source>
        <dbReference type="ARBA" id="ARBA00023002"/>
    </source>
</evidence>
<keyword evidence="5" id="KW-0752">Steroid biosynthesis</keyword>
<keyword evidence="4" id="KW-0256">Endoplasmic reticulum</keyword>
<name>A0A4S9K902_AURPU</name>
<evidence type="ECO:0000313" key="18">
    <source>
        <dbReference type="EMBL" id="THY12206.1"/>
    </source>
</evidence>
<accession>A0A4S9K902</accession>
<evidence type="ECO:0000256" key="14">
    <source>
        <dbReference type="ARBA" id="ARBA00081397"/>
    </source>
</evidence>
<dbReference type="GO" id="GO:0005789">
    <property type="term" value="C:endoplasmic reticulum membrane"/>
    <property type="evidence" value="ECO:0007669"/>
    <property type="project" value="UniProtKB-SubCell"/>
</dbReference>
<dbReference type="Pfam" id="PF01073">
    <property type="entry name" value="3Beta_HSD"/>
    <property type="match status" value="1"/>
</dbReference>
<evidence type="ECO:0000256" key="4">
    <source>
        <dbReference type="ARBA" id="ARBA00022824"/>
    </source>
</evidence>
<evidence type="ECO:0000256" key="13">
    <source>
        <dbReference type="ARBA" id="ARBA00081267"/>
    </source>
</evidence>
<sequence length="423" mass="46972">MVSTDGFMFVKLRWILSLFRNTHQTKIMASTSSSAGRKVTSSKDLGHVLVTGGCGGLGTQIINLLLERKACSKLSAMDLRPASEPISGCEYHFGDLTSEGAMRELFIKIKPTIVIHTASPKFNMADEILYKVNVDGTKTLLRVASETGVKAFVYTSSASVISDNSTDLINADETYPLVTGKAQPEYYTNTKMQALAEQAVLEYNRPASNPRFLTCALRPSGIFGVGDQTLLPPMLAPYYKGQTKFQLGENINLFDFTESTNVAHAHHLAAAALLTTAEREEQGQISPLDHEKVDGEAFFITNDSPMYFWDFTRTAWRNLGDTTAPNQIWTINKDFGLFIATLFEWIFWIFQLGVPNLTRQKVKFSCMTRYYSIEKAKRRLGYRPVVGVTEGLKRGVADCVRRGVIPGSPEEAQRLGSESKKAQ</sequence>
<dbReference type="GO" id="GO:0006696">
    <property type="term" value="P:ergosterol biosynthetic process"/>
    <property type="evidence" value="ECO:0007669"/>
    <property type="project" value="UniProtKB-ARBA"/>
</dbReference>
<evidence type="ECO:0000256" key="9">
    <source>
        <dbReference type="ARBA" id="ARBA00023136"/>
    </source>
</evidence>
<evidence type="ECO:0000256" key="11">
    <source>
        <dbReference type="ARBA" id="ARBA00067470"/>
    </source>
</evidence>
<keyword evidence="3" id="KW-0444">Lipid biosynthesis</keyword>
<comment type="caution">
    <text evidence="18">The sequence shown here is derived from an EMBL/GenBank/DDBJ whole genome shotgun (WGS) entry which is preliminary data.</text>
</comment>
<gene>
    <name evidence="18" type="ORF">D6D01_08664</name>
</gene>
<comment type="subcellular location">
    <subcellularLocation>
        <location evidence="1">Endoplasmic reticulum membrane</location>
        <topology evidence="1">Peripheral membrane protein</topology>
    </subcellularLocation>
</comment>
<dbReference type="EMBL" id="QZBD01000514">
    <property type="protein sequence ID" value="THY12206.1"/>
    <property type="molecule type" value="Genomic_DNA"/>
</dbReference>
<dbReference type="Proteomes" id="UP000306584">
    <property type="component" value="Unassembled WGS sequence"/>
</dbReference>
<keyword evidence="7" id="KW-0520">NAD</keyword>
<evidence type="ECO:0000256" key="12">
    <source>
        <dbReference type="ARBA" id="ARBA00067985"/>
    </source>
</evidence>
<dbReference type="InterPro" id="IPR002225">
    <property type="entry name" value="3Beta_OHSteriod_DH/Estase"/>
</dbReference>
<dbReference type="PANTHER" id="PTHR43245:SF51">
    <property type="entry name" value="SHORT CHAIN DEHYDROGENASE_REDUCTASE FAMILY 42E, MEMBER 2"/>
    <property type="match status" value="1"/>
</dbReference>
<comment type="subunit">
    <text evidence="10">Heterotetramer of ERG25, ERG26, ERG27 and ERG28. ERG28 acts as a scaffold to tether ERG27 and other 4,4-demethylation-related enzymes, forming a demethylation enzyme complex, in the endoplasmic reticulum.</text>
</comment>